<accession>A0A7D6VAE2</accession>
<evidence type="ECO:0000256" key="13">
    <source>
        <dbReference type="SAM" id="SignalP"/>
    </source>
</evidence>
<keyword evidence="13" id="KW-0732">Signal</keyword>
<dbReference type="InterPro" id="IPR042097">
    <property type="entry name" value="Aminopeptidase_N-like_N_sf"/>
</dbReference>
<evidence type="ECO:0000259" key="14">
    <source>
        <dbReference type="Pfam" id="PF01433"/>
    </source>
</evidence>
<comment type="catalytic activity">
    <reaction evidence="1">
        <text>Release of an N-terminal amino acid, Xaa-|-Yaa- from a peptide, amide or arylamide. Xaa is preferably Ala, but may be most amino acids including Pro (slow action). When a terminal hydrophobic residue is followed by a prolyl residue, the two may be released as an intact Xaa-Pro dipeptide.</text>
        <dbReference type="EC" id="3.4.11.2"/>
    </reaction>
</comment>
<evidence type="ECO:0000256" key="5">
    <source>
        <dbReference type="ARBA" id="ARBA00015611"/>
    </source>
</evidence>
<dbReference type="InterPro" id="IPR027268">
    <property type="entry name" value="Peptidase_M4/M1_CTD_sf"/>
</dbReference>
<name>A0A7D6VAE2_9NOCA</name>
<feature type="domain" description="Aminopeptidase N-like N-terminal" evidence="15">
    <location>
        <begin position="60"/>
        <end position="227"/>
    </location>
</feature>
<evidence type="ECO:0000256" key="6">
    <source>
        <dbReference type="ARBA" id="ARBA00022670"/>
    </source>
</evidence>
<keyword evidence="6" id="KW-0645">Protease</keyword>
<evidence type="ECO:0000256" key="1">
    <source>
        <dbReference type="ARBA" id="ARBA00000098"/>
    </source>
</evidence>
<dbReference type="Gene3D" id="1.10.390.10">
    <property type="entry name" value="Neutral Protease Domain 2"/>
    <property type="match status" value="1"/>
</dbReference>
<dbReference type="EC" id="3.4.11.2" evidence="4"/>
<evidence type="ECO:0000256" key="2">
    <source>
        <dbReference type="ARBA" id="ARBA00001947"/>
    </source>
</evidence>
<evidence type="ECO:0000313" key="17">
    <source>
        <dbReference type="Proteomes" id="UP000515512"/>
    </source>
</evidence>
<dbReference type="AlphaFoldDB" id="A0A7D6VAE2"/>
<evidence type="ECO:0000313" key="16">
    <source>
        <dbReference type="EMBL" id="QLY31641.1"/>
    </source>
</evidence>
<evidence type="ECO:0000256" key="12">
    <source>
        <dbReference type="ARBA" id="ARBA00031533"/>
    </source>
</evidence>
<evidence type="ECO:0000256" key="8">
    <source>
        <dbReference type="ARBA" id="ARBA00022801"/>
    </source>
</evidence>
<dbReference type="Pfam" id="PF17900">
    <property type="entry name" value="Peptidase_M1_N"/>
    <property type="match status" value="1"/>
</dbReference>
<dbReference type="InterPro" id="IPR014782">
    <property type="entry name" value="Peptidase_M1_dom"/>
</dbReference>
<keyword evidence="10" id="KW-0482">Metalloprotease</keyword>
<sequence>MYGARTGRRGWWRYAAASAAVLAGVGVAPAQADPADPTVGAPGLEDPYYPLDGNGGYDARHYDVTIGYDPPTRQLTGSTRVDATATQLLRTFNLDYSGPQVSKVSVNNMPAWFDRTDEHELVITPLIPLLPGLPFAVQVEYAGEVTGTDGEGWVLSPTGGAFVAGEPHSATSWYPLNDTPLDKATFTLHATVPQEWEVMSNGLKVRDVVQGAHRVTDWEMRQPVIGYLTTIAIDRFEFLEQRRANGTPLLSAFAPNAVDAKEMEARLPEILDFTEELYGPYRFDVAGGIYVDTELEFSLETQSRPIYAPWTDLQTVVHEIAHQWWGDSMSIKQWSDICLNECFASYTADYLWPERKEGLDVDAEYHETLNEFLGNPKFWRNRLQDPGVGKEFTSVYYRGPLFLHALRRTIGDEAFFSGIHEFVNAHAYGNASMPEFRKFMQTKTTQDLTGFFTAWLDTEEPPADEYLYPGSLHT</sequence>
<evidence type="ECO:0000256" key="10">
    <source>
        <dbReference type="ARBA" id="ARBA00023049"/>
    </source>
</evidence>
<comment type="cofactor">
    <cofactor evidence="2">
        <name>Zn(2+)</name>
        <dbReference type="ChEBI" id="CHEBI:29105"/>
    </cofactor>
</comment>
<feature type="domain" description="Peptidase M1 membrane alanine aminopeptidase" evidence="14">
    <location>
        <begin position="314"/>
        <end position="455"/>
    </location>
</feature>
<dbReference type="InterPro" id="IPR050344">
    <property type="entry name" value="Peptidase_M1_aminopeptidases"/>
</dbReference>
<evidence type="ECO:0000259" key="15">
    <source>
        <dbReference type="Pfam" id="PF17900"/>
    </source>
</evidence>
<evidence type="ECO:0000256" key="9">
    <source>
        <dbReference type="ARBA" id="ARBA00022833"/>
    </source>
</evidence>
<feature type="chain" id="PRO_5027591087" description="Aminopeptidase N" evidence="13">
    <location>
        <begin position="33"/>
        <end position="474"/>
    </location>
</feature>
<dbReference type="PANTHER" id="PTHR11533">
    <property type="entry name" value="PROTEASE M1 ZINC METALLOPROTEASE"/>
    <property type="match status" value="1"/>
</dbReference>
<dbReference type="GO" id="GO:0008270">
    <property type="term" value="F:zinc ion binding"/>
    <property type="evidence" value="ECO:0007669"/>
    <property type="project" value="InterPro"/>
</dbReference>
<proteinExistence type="inferred from homology"/>
<dbReference type="Pfam" id="PF01433">
    <property type="entry name" value="Peptidase_M1"/>
    <property type="match status" value="1"/>
</dbReference>
<evidence type="ECO:0000256" key="7">
    <source>
        <dbReference type="ARBA" id="ARBA00022723"/>
    </source>
</evidence>
<reference evidence="16 17" key="1">
    <citation type="submission" date="2020-07" db="EMBL/GenBank/DDBJ databases">
        <authorList>
            <person name="Zhuang K."/>
            <person name="Ran Y."/>
        </authorList>
    </citation>
    <scope>NUCLEOTIDE SEQUENCE [LARGE SCALE GENOMIC DNA]</scope>
    <source>
        <strain evidence="16 17">WCH-YHL-001</strain>
    </source>
</reference>
<dbReference type="CDD" id="cd09603">
    <property type="entry name" value="M1_APN_like"/>
    <property type="match status" value="1"/>
</dbReference>
<keyword evidence="9" id="KW-0862">Zinc</keyword>
<comment type="similarity">
    <text evidence="3">Belongs to the peptidase M1 family.</text>
</comment>
<dbReference type="PRINTS" id="PR00756">
    <property type="entry name" value="ALADIPTASE"/>
</dbReference>
<dbReference type="SUPFAM" id="SSF63737">
    <property type="entry name" value="Leukotriene A4 hydrolase N-terminal domain"/>
    <property type="match status" value="1"/>
</dbReference>
<keyword evidence="17" id="KW-1185">Reference proteome</keyword>
<dbReference type="InterPro" id="IPR001930">
    <property type="entry name" value="Peptidase_M1"/>
</dbReference>
<dbReference type="RefSeq" id="WP_181582831.1">
    <property type="nucleotide sequence ID" value="NZ_CP059399.1"/>
</dbReference>
<gene>
    <name evidence="16" type="ORF">H0264_04750</name>
</gene>
<dbReference type="Gene3D" id="2.60.40.1730">
    <property type="entry name" value="tricorn interacting facor f3 domain"/>
    <property type="match status" value="1"/>
</dbReference>
<dbReference type="Proteomes" id="UP000515512">
    <property type="component" value="Chromosome"/>
</dbReference>
<dbReference type="GO" id="GO:0008237">
    <property type="term" value="F:metallopeptidase activity"/>
    <property type="evidence" value="ECO:0007669"/>
    <property type="project" value="UniProtKB-KW"/>
</dbReference>
<dbReference type="KEGG" id="nhu:H0264_04750"/>
<dbReference type="InterPro" id="IPR045357">
    <property type="entry name" value="Aminopeptidase_N-like_N"/>
</dbReference>
<dbReference type="GO" id="GO:0016285">
    <property type="term" value="F:alanyl aminopeptidase activity"/>
    <property type="evidence" value="ECO:0007669"/>
    <property type="project" value="UniProtKB-EC"/>
</dbReference>
<dbReference type="GO" id="GO:0006508">
    <property type="term" value="P:proteolysis"/>
    <property type="evidence" value="ECO:0007669"/>
    <property type="project" value="UniProtKB-KW"/>
</dbReference>
<evidence type="ECO:0000256" key="11">
    <source>
        <dbReference type="ARBA" id="ARBA00029811"/>
    </source>
</evidence>
<dbReference type="EMBL" id="CP059399">
    <property type="protein sequence ID" value="QLY31641.1"/>
    <property type="molecule type" value="Genomic_DNA"/>
</dbReference>
<keyword evidence="7" id="KW-0479">Metal-binding</keyword>
<evidence type="ECO:0000256" key="3">
    <source>
        <dbReference type="ARBA" id="ARBA00010136"/>
    </source>
</evidence>
<organism evidence="16 17">
    <name type="scientific">Nocardia huaxiensis</name>
    <dbReference type="NCBI Taxonomy" id="2755382"/>
    <lineage>
        <taxon>Bacteria</taxon>
        <taxon>Bacillati</taxon>
        <taxon>Actinomycetota</taxon>
        <taxon>Actinomycetes</taxon>
        <taxon>Mycobacteriales</taxon>
        <taxon>Nocardiaceae</taxon>
        <taxon>Nocardia</taxon>
    </lineage>
</organism>
<dbReference type="SUPFAM" id="SSF55486">
    <property type="entry name" value="Metalloproteases ('zincins'), catalytic domain"/>
    <property type="match status" value="1"/>
</dbReference>
<evidence type="ECO:0000256" key="4">
    <source>
        <dbReference type="ARBA" id="ARBA00012564"/>
    </source>
</evidence>
<keyword evidence="8" id="KW-0378">Hydrolase</keyword>
<protein>
    <recommendedName>
        <fullName evidence="5">Aminopeptidase N</fullName>
        <ecNumber evidence="4">3.4.11.2</ecNumber>
    </recommendedName>
    <alternativeName>
        <fullName evidence="11">Alanine aminopeptidase</fullName>
    </alternativeName>
    <alternativeName>
        <fullName evidence="12">Lysyl aminopeptidase</fullName>
    </alternativeName>
</protein>
<feature type="signal peptide" evidence="13">
    <location>
        <begin position="1"/>
        <end position="32"/>
    </location>
</feature>